<dbReference type="AlphaFoldDB" id="A0A2I0JPD2"/>
<keyword evidence="3" id="KW-1185">Reference proteome</keyword>
<feature type="region of interest" description="Disordered" evidence="1">
    <location>
        <begin position="38"/>
        <end position="64"/>
    </location>
</feature>
<feature type="region of interest" description="Disordered" evidence="1">
    <location>
        <begin position="191"/>
        <end position="218"/>
    </location>
</feature>
<proteinExistence type="predicted"/>
<feature type="region of interest" description="Disordered" evidence="1">
    <location>
        <begin position="540"/>
        <end position="604"/>
    </location>
</feature>
<dbReference type="Proteomes" id="UP000233551">
    <property type="component" value="Unassembled WGS sequence"/>
</dbReference>
<accession>A0A2I0JPD2</accession>
<reference evidence="2 3" key="1">
    <citation type="submission" date="2017-11" db="EMBL/GenBank/DDBJ databases">
        <title>De-novo sequencing of pomegranate (Punica granatum L.) genome.</title>
        <authorList>
            <person name="Akparov Z."/>
            <person name="Amiraslanov A."/>
            <person name="Hajiyeva S."/>
            <person name="Abbasov M."/>
            <person name="Kaur K."/>
            <person name="Hamwieh A."/>
            <person name="Solovyev V."/>
            <person name="Salamov A."/>
            <person name="Braich B."/>
            <person name="Kosarev P."/>
            <person name="Mahmoud A."/>
            <person name="Hajiyev E."/>
            <person name="Babayeva S."/>
            <person name="Izzatullayeva V."/>
            <person name="Mammadov A."/>
            <person name="Mammadov A."/>
            <person name="Sharifova S."/>
            <person name="Ojaghi J."/>
            <person name="Eynullazada K."/>
            <person name="Bayramov B."/>
            <person name="Abdulazimova A."/>
            <person name="Shahmuradov I."/>
        </authorList>
    </citation>
    <scope>NUCLEOTIDE SEQUENCE [LARGE SCALE GENOMIC DNA]</scope>
    <source>
        <strain evidence="3">cv. AG2017</strain>
        <tissue evidence="2">Leaf</tissue>
    </source>
</reference>
<organism evidence="2 3">
    <name type="scientific">Punica granatum</name>
    <name type="common">Pomegranate</name>
    <dbReference type="NCBI Taxonomy" id="22663"/>
    <lineage>
        <taxon>Eukaryota</taxon>
        <taxon>Viridiplantae</taxon>
        <taxon>Streptophyta</taxon>
        <taxon>Embryophyta</taxon>
        <taxon>Tracheophyta</taxon>
        <taxon>Spermatophyta</taxon>
        <taxon>Magnoliopsida</taxon>
        <taxon>eudicotyledons</taxon>
        <taxon>Gunneridae</taxon>
        <taxon>Pentapetalae</taxon>
        <taxon>rosids</taxon>
        <taxon>malvids</taxon>
        <taxon>Myrtales</taxon>
        <taxon>Lythraceae</taxon>
        <taxon>Punica</taxon>
    </lineage>
</organism>
<protein>
    <submittedName>
        <fullName evidence="2">Uncharacterized protein</fullName>
    </submittedName>
</protein>
<evidence type="ECO:0000313" key="3">
    <source>
        <dbReference type="Proteomes" id="UP000233551"/>
    </source>
</evidence>
<comment type="caution">
    <text evidence="2">The sequence shown here is derived from an EMBL/GenBank/DDBJ whole genome shotgun (WGS) entry which is preliminary data.</text>
</comment>
<dbReference type="EMBL" id="PGOL01001430">
    <property type="protein sequence ID" value="PKI58169.1"/>
    <property type="molecule type" value="Genomic_DNA"/>
</dbReference>
<feature type="compositionally biased region" description="Polar residues" evidence="1">
    <location>
        <begin position="571"/>
        <end position="581"/>
    </location>
</feature>
<gene>
    <name evidence="2" type="ORF">CRG98_021427</name>
</gene>
<sequence>MHRLTPFRELLSSLLPYTLTGKGLGTEGRQLHKLPTTSHIDYKRPGHSRSTLAPRPPRTSSTHDKHFQATYTGASPVEVLANTTSASNVHWASLVEVRPEVAIVGHSRMPRSQVSQVSHEQRQTLIPGPTRYVGAVLELESRNTRRRLSANFLQGSVPFGYVPTTFLHRGPSPSGTSRLLFCTGVRPVQGKTSRTLQTRRATRPASCKSIGGPSPSGTSRLLFNTGVRPLRVRPDYFSAQGSVPFGYVPTTFSCTMQTAGQNTPHLANPPGNKPRILQVHWVGAFEPCCSFGMRPVHIANLSGTSRLLFYSGVRPLWVRPDYFSAQRFVPFGYVLTTFLPRGPSPSGTSRLLFSIGVRPLRVRSDYFSAQGSFPFGYVSTTFSYTMQTAEQNTPHLANPPGNTPRILQVHWVGAFEPCCSFGMRPVHIANLSGTSRLLFCSGVRPLRVRPDYFSAQGSVPFGYVPTTFLLRGLSPSGVRPDYFSAQGFVPFGYVPTTFLLRGPSPSEAIQTRAPRARARQLRALRASCASSCAHSHAPAHASCAPRAPPVHSSRTPVHLAPRTCMPLHPSTLPSVQPSNSGHDAKDLSRSLPGRPTGSLAFSRFLHNPGRSRELVDTDYRPRWPAL</sequence>
<evidence type="ECO:0000256" key="1">
    <source>
        <dbReference type="SAM" id="MobiDB-lite"/>
    </source>
</evidence>
<name>A0A2I0JPD2_PUNGR</name>
<evidence type="ECO:0000313" key="2">
    <source>
        <dbReference type="EMBL" id="PKI58169.1"/>
    </source>
</evidence>